<dbReference type="RefSeq" id="WP_079544024.1">
    <property type="nucleotide sequence ID" value="NZ_LT670844.1"/>
</dbReference>
<proteinExistence type="inferred from homology"/>
<dbReference type="InterPro" id="IPR015422">
    <property type="entry name" value="PyrdxlP-dep_Trfase_small"/>
</dbReference>
<keyword evidence="3 7" id="KW-0808">Transferase</keyword>
<feature type="domain" description="Aminotransferase class I/classII large" evidence="6">
    <location>
        <begin position="24"/>
        <end position="354"/>
    </location>
</feature>
<reference evidence="7 8" key="1">
    <citation type="submission" date="2016-11" db="EMBL/GenBank/DDBJ databases">
        <authorList>
            <person name="Jaros S."/>
            <person name="Januszkiewicz K."/>
            <person name="Wedrychowicz H."/>
        </authorList>
    </citation>
    <scope>NUCLEOTIDE SEQUENCE [LARGE SCALE GENOMIC DNA]</scope>
    <source>
        <strain evidence="7 8">GAS499</strain>
    </source>
</reference>
<comment type="similarity">
    <text evidence="5">Belongs to the class-II pyridoxal-phosphate-dependent aminotransferase family.</text>
</comment>
<dbReference type="AlphaFoldDB" id="A0A1M7DW09"/>
<dbReference type="PROSITE" id="PS00599">
    <property type="entry name" value="AA_TRANSFER_CLASS_2"/>
    <property type="match status" value="1"/>
</dbReference>
<dbReference type="EMBL" id="LT670844">
    <property type="protein sequence ID" value="SHL83695.1"/>
    <property type="molecule type" value="Genomic_DNA"/>
</dbReference>
<dbReference type="PANTHER" id="PTHR42885">
    <property type="entry name" value="HISTIDINOL-PHOSPHATE AMINOTRANSFERASE-RELATED"/>
    <property type="match status" value="1"/>
</dbReference>
<dbReference type="InterPro" id="IPR004839">
    <property type="entry name" value="Aminotransferase_I/II_large"/>
</dbReference>
<evidence type="ECO:0000256" key="2">
    <source>
        <dbReference type="ARBA" id="ARBA00022576"/>
    </source>
</evidence>
<gene>
    <name evidence="7" type="ORF">SAMN05444159_6949</name>
</gene>
<keyword evidence="2 7" id="KW-0032">Aminotransferase</keyword>
<organism evidence="7 8">
    <name type="scientific">Bradyrhizobium lablabi</name>
    <dbReference type="NCBI Taxonomy" id="722472"/>
    <lineage>
        <taxon>Bacteria</taxon>
        <taxon>Pseudomonadati</taxon>
        <taxon>Pseudomonadota</taxon>
        <taxon>Alphaproteobacteria</taxon>
        <taxon>Hyphomicrobiales</taxon>
        <taxon>Nitrobacteraceae</taxon>
        <taxon>Bradyrhizobium</taxon>
    </lineage>
</organism>
<evidence type="ECO:0000313" key="7">
    <source>
        <dbReference type="EMBL" id="SHL83695.1"/>
    </source>
</evidence>
<evidence type="ECO:0000256" key="5">
    <source>
        <dbReference type="RuleBase" id="RU003693"/>
    </source>
</evidence>
<evidence type="ECO:0000256" key="3">
    <source>
        <dbReference type="ARBA" id="ARBA00022679"/>
    </source>
</evidence>
<dbReference type="Proteomes" id="UP000189935">
    <property type="component" value="Chromosome I"/>
</dbReference>
<dbReference type="InterPro" id="IPR015424">
    <property type="entry name" value="PyrdxlP-dep_Trfase"/>
</dbReference>
<dbReference type="Pfam" id="PF00155">
    <property type="entry name" value="Aminotran_1_2"/>
    <property type="match status" value="1"/>
</dbReference>
<protein>
    <submittedName>
        <fullName evidence="7">Histidinol-phosphate aminotransferase</fullName>
    </submittedName>
</protein>
<accession>A0A1M7DW09</accession>
<evidence type="ECO:0000256" key="4">
    <source>
        <dbReference type="ARBA" id="ARBA00022898"/>
    </source>
</evidence>
<sequence>MTYERAHLKAMQGYTPGQQPDTPAIKLNTNENPYPPGPAVAHALSSFPLDMLQRYPDPLAGNFRASVARLHRLAPANVIATNGGDELLRLALTTFLDPGKPLGLLTPSYGLYSVLATIHGSPLASVPLGNDWSVPDNTAERWNAAGAPLAIMTNPHAPSGALASAAELHKLALTFRGVLLVDEAYVDFVDPEIGHETSTMVAAYPNVLILRTLSKGYSLAGLRLAYGLGANELVAPMLSKTKDSYNVDAIAQAVGTAALEDVRSAARSWEAVRHERRALDRALTAIGLPCSPSQANFLLATVPAGGRWHSAEKVYRSLMARGIFVRWFDEEGLRDKLRISIGTPDENQHLVEALRLLGGSQ</sequence>
<dbReference type="PANTHER" id="PTHR42885:SF2">
    <property type="entry name" value="HISTIDINOL-PHOSPHATE AMINOTRANSFERASE"/>
    <property type="match status" value="1"/>
</dbReference>
<dbReference type="InterPro" id="IPR001917">
    <property type="entry name" value="Aminotrans_II_pyridoxalP_BS"/>
</dbReference>
<dbReference type="GO" id="GO:0030170">
    <property type="term" value="F:pyridoxal phosphate binding"/>
    <property type="evidence" value="ECO:0007669"/>
    <property type="project" value="InterPro"/>
</dbReference>
<evidence type="ECO:0000259" key="6">
    <source>
        <dbReference type="Pfam" id="PF00155"/>
    </source>
</evidence>
<dbReference type="InterPro" id="IPR015421">
    <property type="entry name" value="PyrdxlP-dep_Trfase_major"/>
</dbReference>
<evidence type="ECO:0000256" key="1">
    <source>
        <dbReference type="ARBA" id="ARBA00001933"/>
    </source>
</evidence>
<keyword evidence="4 5" id="KW-0663">Pyridoxal phosphate</keyword>
<dbReference type="CDD" id="cd00609">
    <property type="entry name" value="AAT_like"/>
    <property type="match status" value="1"/>
</dbReference>
<dbReference type="GO" id="GO:0008483">
    <property type="term" value="F:transaminase activity"/>
    <property type="evidence" value="ECO:0007669"/>
    <property type="project" value="UniProtKB-KW"/>
</dbReference>
<dbReference type="SUPFAM" id="SSF53383">
    <property type="entry name" value="PLP-dependent transferases"/>
    <property type="match status" value="1"/>
</dbReference>
<dbReference type="Gene3D" id="3.90.1150.10">
    <property type="entry name" value="Aspartate Aminotransferase, domain 1"/>
    <property type="match status" value="1"/>
</dbReference>
<evidence type="ECO:0000313" key="8">
    <source>
        <dbReference type="Proteomes" id="UP000189935"/>
    </source>
</evidence>
<comment type="cofactor">
    <cofactor evidence="1 5">
        <name>pyridoxal 5'-phosphate</name>
        <dbReference type="ChEBI" id="CHEBI:597326"/>
    </cofactor>
</comment>
<dbReference type="Gene3D" id="3.40.640.10">
    <property type="entry name" value="Type I PLP-dependent aspartate aminotransferase-like (Major domain)"/>
    <property type="match status" value="1"/>
</dbReference>
<name>A0A1M7DW09_9BRAD</name>
<dbReference type="OrthoDB" id="9809616at2"/>